<protein>
    <recommendedName>
        <fullName evidence="3">Phage-like element PBSX protein XkdF domain-containing protein</fullName>
    </recommendedName>
</protein>
<dbReference type="AlphaFoldDB" id="A0A212K675"/>
<proteinExistence type="predicted"/>
<name>A0A212K675_9BACT</name>
<feature type="domain" description="Phage-like element PBSX protein XkdF" evidence="3">
    <location>
        <begin position="45"/>
        <end position="172"/>
    </location>
</feature>
<evidence type="ECO:0000256" key="2">
    <source>
        <dbReference type="SAM" id="MobiDB-lite"/>
    </source>
</evidence>
<dbReference type="InterPro" id="IPR027924">
    <property type="entry name" value="XkdF"/>
</dbReference>
<keyword evidence="1" id="KW-0175">Coiled coil</keyword>
<dbReference type="Pfam" id="PF14550">
    <property type="entry name" value="Peptidase_S78_2"/>
    <property type="match status" value="1"/>
</dbReference>
<dbReference type="EMBL" id="FLUM01000003">
    <property type="protein sequence ID" value="SBW07211.1"/>
    <property type="molecule type" value="Genomic_DNA"/>
</dbReference>
<feature type="region of interest" description="Disordered" evidence="2">
    <location>
        <begin position="273"/>
        <end position="298"/>
    </location>
</feature>
<accession>A0A212K675</accession>
<evidence type="ECO:0000256" key="1">
    <source>
        <dbReference type="SAM" id="Coils"/>
    </source>
</evidence>
<feature type="compositionally biased region" description="Basic and acidic residues" evidence="2">
    <location>
        <begin position="274"/>
        <end position="289"/>
    </location>
</feature>
<organism evidence="4">
    <name type="scientific">uncultured Dysgonomonas sp</name>
    <dbReference type="NCBI Taxonomy" id="206096"/>
    <lineage>
        <taxon>Bacteria</taxon>
        <taxon>Pseudomonadati</taxon>
        <taxon>Bacteroidota</taxon>
        <taxon>Bacteroidia</taxon>
        <taxon>Bacteroidales</taxon>
        <taxon>Dysgonomonadaceae</taxon>
        <taxon>Dysgonomonas</taxon>
        <taxon>environmental samples</taxon>
    </lineage>
</organism>
<gene>
    <name evidence="4" type="ORF">KL86DYS1_31606</name>
</gene>
<feature type="coiled-coil region" evidence="1">
    <location>
        <begin position="311"/>
        <end position="352"/>
    </location>
</feature>
<evidence type="ECO:0000259" key="3">
    <source>
        <dbReference type="Pfam" id="PF14550"/>
    </source>
</evidence>
<dbReference type="RefSeq" id="WP_296944590.1">
    <property type="nucleotide sequence ID" value="NZ_LT599032.1"/>
</dbReference>
<reference evidence="4" key="1">
    <citation type="submission" date="2016-04" db="EMBL/GenBank/DDBJ databases">
        <authorList>
            <person name="Evans L.H."/>
            <person name="Alamgir A."/>
            <person name="Owens N."/>
            <person name="Weber N.D."/>
            <person name="Virtaneva K."/>
            <person name="Barbian K."/>
            <person name="Babar A."/>
            <person name="Rosenke K."/>
        </authorList>
    </citation>
    <scope>NUCLEOTIDE SEQUENCE</scope>
    <source>
        <strain evidence="4">86-1</strain>
    </source>
</reference>
<evidence type="ECO:0000313" key="4">
    <source>
        <dbReference type="EMBL" id="SBW07211.1"/>
    </source>
</evidence>
<sequence>MNLPIYNCIIDDNEDDATGICAISFVDCPANEVDFVALRKNSEHILLNRDTKKRILTGVVLKPEQLIYRRSEELGDYYIRFSAEQIEKIAQKMMRTGVALHNTTHQHQTPLSGNYLTELWIVADPRTDKSKALGFEDLPKGTLMCSYKVENEKYWNTEVMTGHVKGFSLEGFFNQQPDISKIKNQMNVNMNKKKPKQTLLGRIARMLLDIEAVEKADVTASGTPYVVFVLADGKEAYVDEDGFATLDGEQMPAGEHQLANGNLLVIDEQGQFTETREASEDKTKPEETKAPQTLKSSKARHKLADFDPKTAEALKAKIAEMQQTIDQLTKTLEDAQSMLESTKGQVEEMRKKTPSAHPAVQLSHTTKNAGDMTTAERMAAALNQTINRKK</sequence>